<organism evidence="36 37">
    <name type="scientific">Polypterus senegalus</name>
    <name type="common">Senegal bichir</name>
    <dbReference type="NCBI Taxonomy" id="55291"/>
    <lineage>
        <taxon>Eukaryota</taxon>
        <taxon>Metazoa</taxon>
        <taxon>Chordata</taxon>
        <taxon>Craniata</taxon>
        <taxon>Vertebrata</taxon>
        <taxon>Euteleostomi</taxon>
        <taxon>Actinopterygii</taxon>
        <taxon>Polypteriformes</taxon>
        <taxon>Polypteridae</taxon>
        <taxon>Polypterus</taxon>
    </lineage>
</organism>
<evidence type="ECO:0000256" key="25">
    <source>
        <dbReference type="ARBA" id="ARBA00048648"/>
    </source>
</evidence>
<dbReference type="Pfam" id="PF00171">
    <property type="entry name" value="Aldedh"/>
    <property type="match status" value="2"/>
</dbReference>
<evidence type="ECO:0000313" key="36">
    <source>
        <dbReference type="EMBL" id="KAG2459541.1"/>
    </source>
</evidence>
<dbReference type="InterPro" id="IPR012394">
    <property type="entry name" value="Aldehyde_DH_NAD(P)"/>
</dbReference>
<comment type="caution">
    <text evidence="36">The sequence shown here is derived from an EMBL/GenBank/DDBJ whole genome shotgun (WGS) entry which is preliminary data.</text>
</comment>
<evidence type="ECO:0000256" key="6">
    <source>
        <dbReference type="ARBA" id="ARBA00022692"/>
    </source>
</evidence>
<dbReference type="PANTHER" id="PTHR43570:SF9">
    <property type="entry name" value="ALDEHYDE DEHYDROGENASE FAMILY 3 MEMBER A2"/>
    <property type="match status" value="1"/>
</dbReference>
<dbReference type="InterPro" id="IPR016160">
    <property type="entry name" value="Ald_DH_CS_CYS"/>
</dbReference>
<keyword evidence="9" id="KW-0492">Microsome</keyword>
<evidence type="ECO:0000256" key="2">
    <source>
        <dbReference type="ARBA" id="ARBA00004524"/>
    </source>
</evidence>
<keyword evidence="13" id="KW-0443">Lipid metabolism</keyword>
<dbReference type="SUPFAM" id="SSF53720">
    <property type="entry name" value="ALDH-like"/>
    <property type="match status" value="2"/>
</dbReference>
<feature type="coiled-coil region" evidence="34">
    <location>
        <begin position="423"/>
        <end position="450"/>
    </location>
</feature>
<keyword evidence="37" id="KW-1185">Reference proteome</keyword>
<comment type="catalytic activity">
    <reaction evidence="23">
        <text>dodecanoate + NADH + 2 H(+) = dodecanal + NAD(+) + H2O</text>
        <dbReference type="Rhea" id="RHEA:44168"/>
        <dbReference type="ChEBI" id="CHEBI:15377"/>
        <dbReference type="ChEBI" id="CHEBI:15378"/>
        <dbReference type="ChEBI" id="CHEBI:18262"/>
        <dbReference type="ChEBI" id="CHEBI:27836"/>
        <dbReference type="ChEBI" id="CHEBI:57540"/>
        <dbReference type="ChEBI" id="CHEBI:57945"/>
    </reaction>
</comment>
<evidence type="ECO:0000256" key="16">
    <source>
        <dbReference type="ARBA" id="ARBA00039117"/>
    </source>
</evidence>
<comment type="catalytic activity">
    <reaction evidence="29">
        <text>decanal + NAD(+) + H2O = decanoate + NADH + 2 H(+)</text>
        <dbReference type="Rhea" id="RHEA:44104"/>
        <dbReference type="ChEBI" id="CHEBI:15377"/>
        <dbReference type="ChEBI" id="CHEBI:15378"/>
        <dbReference type="ChEBI" id="CHEBI:27689"/>
        <dbReference type="ChEBI" id="CHEBI:31457"/>
        <dbReference type="ChEBI" id="CHEBI:57540"/>
        <dbReference type="ChEBI" id="CHEBI:57945"/>
    </reaction>
</comment>
<evidence type="ECO:0000256" key="34">
    <source>
        <dbReference type="SAM" id="Coils"/>
    </source>
</evidence>
<evidence type="ECO:0000256" key="14">
    <source>
        <dbReference type="ARBA" id="ARBA00023136"/>
    </source>
</evidence>
<comment type="catalytic activity">
    <reaction evidence="27">
        <text>(2E)-hexadecenal + NAD(+) + H2O = (E)-hexadec-2-enoate + NADH + 2 H(+)</text>
        <dbReference type="Rhea" id="RHEA:36135"/>
        <dbReference type="ChEBI" id="CHEBI:15377"/>
        <dbReference type="ChEBI" id="CHEBI:15378"/>
        <dbReference type="ChEBI" id="CHEBI:17585"/>
        <dbReference type="ChEBI" id="CHEBI:57540"/>
        <dbReference type="ChEBI" id="CHEBI:57945"/>
        <dbReference type="ChEBI" id="CHEBI:72745"/>
    </reaction>
</comment>
<dbReference type="PROSITE" id="PS00070">
    <property type="entry name" value="ALDEHYDE_DEHYDR_CYS"/>
    <property type="match status" value="1"/>
</dbReference>
<comment type="catalytic activity">
    <reaction evidence="22">
        <text>tetradecanal + NAD(+) + H2O = tetradecanoate + NADH + 2 H(+)</text>
        <dbReference type="Rhea" id="RHEA:44172"/>
        <dbReference type="ChEBI" id="CHEBI:15377"/>
        <dbReference type="ChEBI" id="CHEBI:15378"/>
        <dbReference type="ChEBI" id="CHEBI:30807"/>
        <dbReference type="ChEBI" id="CHEBI:57540"/>
        <dbReference type="ChEBI" id="CHEBI:57945"/>
        <dbReference type="ChEBI" id="CHEBI:84067"/>
    </reaction>
</comment>
<dbReference type="EC" id="1.2.1.3" evidence="15"/>
<name>A0A8X8BMI8_POLSE</name>
<keyword evidence="34" id="KW-0175">Coiled coil</keyword>
<evidence type="ECO:0000256" key="7">
    <source>
        <dbReference type="ARBA" id="ARBA00022824"/>
    </source>
</evidence>
<keyword evidence="14" id="KW-0472">Membrane</keyword>
<comment type="catalytic activity">
    <reaction evidence="31">
        <text>an aldehyde + NAD(+) + H2O = a carboxylate + NADH + 2 H(+)</text>
        <dbReference type="Rhea" id="RHEA:16185"/>
        <dbReference type="ChEBI" id="CHEBI:15377"/>
        <dbReference type="ChEBI" id="CHEBI:15378"/>
        <dbReference type="ChEBI" id="CHEBI:17478"/>
        <dbReference type="ChEBI" id="CHEBI:29067"/>
        <dbReference type="ChEBI" id="CHEBI:57540"/>
        <dbReference type="ChEBI" id="CHEBI:57945"/>
        <dbReference type="EC" id="1.2.1.3"/>
    </reaction>
</comment>
<evidence type="ECO:0000256" key="8">
    <source>
        <dbReference type="ARBA" id="ARBA00022832"/>
    </source>
</evidence>
<comment type="catalytic activity">
    <reaction evidence="30">
        <text>hexadecanoate + NADH + 2 H(+) = hexadecanal + NAD(+) + H2O</text>
        <dbReference type="Rhea" id="RHEA:33739"/>
        <dbReference type="ChEBI" id="CHEBI:7896"/>
        <dbReference type="ChEBI" id="CHEBI:15377"/>
        <dbReference type="ChEBI" id="CHEBI:15378"/>
        <dbReference type="ChEBI" id="CHEBI:17600"/>
        <dbReference type="ChEBI" id="CHEBI:57540"/>
        <dbReference type="ChEBI" id="CHEBI:57945"/>
    </reaction>
</comment>
<evidence type="ECO:0000256" key="3">
    <source>
        <dbReference type="ARBA" id="ARBA00009986"/>
    </source>
</evidence>
<feature type="non-terminal residue" evidence="36">
    <location>
        <position position="778"/>
    </location>
</feature>
<comment type="catalytic activity">
    <reaction evidence="24">
        <text>22-oxodocosanoate + NAD(+) + H2O = docosanedioate + NADH + 2 H(+)</text>
        <dbReference type="Rhea" id="RHEA:39015"/>
        <dbReference type="ChEBI" id="CHEBI:15377"/>
        <dbReference type="ChEBI" id="CHEBI:15378"/>
        <dbReference type="ChEBI" id="CHEBI:57540"/>
        <dbReference type="ChEBI" id="CHEBI:57945"/>
        <dbReference type="ChEBI" id="CHEBI:76298"/>
        <dbReference type="ChEBI" id="CHEBI:76299"/>
    </reaction>
</comment>
<dbReference type="GO" id="GO:0006081">
    <property type="term" value="P:aldehyde metabolic process"/>
    <property type="evidence" value="ECO:0007669"/>
    <property type="project" value="InterPro"/>
</dbReference>
<evidence type="ECO:0000256" key="32">
    <source>
        <dbReference type="PROSITE-ProRule" id="PRU10007"/>
    </source>
</evidence>
<keyword evidence="8" id="KW-0276">Fatty acid metabolism</keyword>
<evidence type="ECO:0000256" key="15">
    <source>
        <dbReference type="ARBA" id="ARBA00024226"/>
    </source>
</evidence>
<keyword evidence="10" id="KW-1133">Transmembrane helix</keyword>
<evidence type="ECO:0000256" key="12">
    <source>
        <dbReference type="ARBA" id="ARBA00023027"/>
    </source>
</evidence>
<dbReference type="FunFam" id="3.40.309.10:FF:000003">
    <property type="entry name" value="Aldehyde dehydrogenase"/>
    <property type="match status" value="1"/>
</dbReference>
<dbReference type="Proteomes" id="UP000886611">
    <property type="component" value="Unassembled WGS sequence"/>
</dbReference>
<dbReference type="CDD" id="cd00303">
    <property type="entry name" value="retropepsin_like"/>
    <property type="match status" value="1"/>
</dbReference>
<comment type="catalytic activity">
    <reaction evidence="25">
        <text>octadecanal + NAD(+) + H2O = octadecanoate + NADH + 2 H(+)</text>
        <dbReference type="Rhea" id="RHEA:44020"/>
        <dbReference type="ChEBI" id="CHEBI:15377"/>
        <dbReference type="ChEBI" id="CHEBI:15378"/>
        <dbReference type="ChEBI" id="CHEBI:17034"/>
        <dbReference type="ChEBI" id="CHEBI:25629"/>
        <dbReference type="ChEBI" id="CHEBI:57540"/>
        <dbReference type="ChEBI" id="CHEBI:57945"/>
    </reaction>
</comment>
<keyword evidence="7" id="KW-0256">Endoplasmic reticulum</keyword>
<evidence type="ECO:0000256" key="17">
    <source>
        <dbReference type="ARBA" id="ARBA00039622"/>
    </source>
</evidence>
<comment type="catalytic activity">
    <reaction evidence="19">
        <text>2,6,10,14-tetramethylpentadecanal + NAD(+) + H2O = 2,6,10,14-tetramethylpentadecanoate + NADH + 2 H(+)</text>
        <dbReference type="Rhea" id="RHEA:44016"/>
        <dbReference type="ChEBI" id="CHEBI:15377"/>
        <dbReference type="ChEBI" id="CHEBI:15378"/>
        <dbReference type="ChEBI" id="CHEBI:49189"/>
        <dbReference type="ChEBI" id="CHEBI:57540"/>
        <dbReference type="ChEBI" id="CHEBI:57945"/>
        <dbReference type="ChEBI" id="CHEBI:77268"/>
    </reaction>
</comment>
<keyword evidence="6" id="KW-0812">Transmembrane</keyword>
<dbReference type="Gene3D" id="3.40.605.10">
    <property type="entry name" value="Aldehyde Dehydrogenase, Chain A, domain 1"/>
    <property type="match status" value="1"/>
</dbReference>
<dbReference type="InterPro" id="IPR015590">
    <property type="entry name" value="Aldehyde_DH_dom"/>
</dbReference>
<evidence type="ECO:0000259" key="35">
    <source>
        <dbReference type="Pfam" id="PF00171"/>
    </source>
</evidence>
<dbReference type="AlphaFoldDB" id="A0A8X8BMI8"/>
<gene>
    <name evidence="36" type="primary">Aldh3a1</name>
    <name evidence="36" type="ORF">GTO96_0019651</name>
</gene>
<evidence type="ECO:0000256" key="27">
    <source>
        <dbReference type="ARBA" id="ARBA00048826"/>
    </source>
</evidence>
<keyword evidence="5" id="KW-0597">Phosphoprotein</keyword>
<comment type="subunit">
    <text evidence="4">Homodimer.</text>
</comment>
<dbReference type="InterPro" id="IPR016161">
    <property type="entry name" value="Ald_DH/histidinol_DH"/>
</dbReference>
<dbReference type="InterPro" id="IPR029510">
    <property type="entry name" value="Ald_DH_CS_GLU"/>
</dbReference>
<evidence type="ECO:0000313" key="37">
    <source>
        <dbReference type="Proteomes" id="UP000886611"/>
    </source>
</evidence>
<evidence type="ECO:0000256" key="1">
    <source>
        <dbReference type="ARBA" id="ARBA00004131"/>
    </source>
</evidence>
<evidence type="ECO:0000256" key="18">
    <source>
        <dbReference type="ARBA" id="ARBA00042336"/>
    </source>
</evidence>
<proteinExistence type="inferred from homology"/>
<dbReference type="GO" id="GO:0006631">
    <property type="term" value="P:fatty acid metabolic process"/>
    <property type="evidence" value="ECO:0007669"/>
    <property type="project" value="UniProtKB-KW"/>
</dbReference>
<dbReference type="EC" id="1.2.1.94" evidence="16"/>
<dbReference type="GO" id="GO:0005789">
    <property type="term" value="C:endoplasmic reticulum membrane"/>
    <property type="evidence" value="ECO:0007669"/>
    <property type="project" value="UniProtKB-SubCell"/>
</dbReference>
<dbReference type="PROSITE" id="PS00687">
    <property type="entry name" value="ALDEHYDE_DEHYDR_GLU"/>
    <property type="match status" value="1"/>
</dbReference>
<feature type="domain" description="Aldehyde dehydrogenase" evidence="35">
    <location>
        <begin position="405"/>
        <end position="774"/>
    </location>
</feature>
<keyword evidence="12" id="KW-0520">NAD</keyword>
<dbReference type="PANTHER" id="PTHR43570">
    <property type="entry name" value="ALDEHYDE DEHYDROGENASE"/>
    <property type="match status" value="1"/>
</dbReference>
<feature type="domain" description="Aldehyde dehydrogenase" evidence="35">
    <location>
        <begin position="207"/>
        <end position="357"/>
    </location>
</feature>
<comment type="catalytic activity">
    <reaction evidence="26">
        <text>octanal + NAD(+) + H2O = octanoate + NADH + 2 H(+)</text>
        <dbReference type="Rhea" id="RHEA:44100"/>
        <dbReference type="ChEBI" id="CHEBI:15377"/>
        <dbReference type="ChEBI" id="CHEBI:15378"/>
        <dbReference type="ChEBI" id="CHEBI:17935"/>
        <dbReference type="ChEBI" id="CHEBI:25646"/>
        <dbReference type="ChEBI" id="CHEBI:57540"/>
        <dbReference type="ChEBI" id="CHEBI:57945"/>
    </reaction>
</comment>
<comment type="catalytic activity">
    <reaction evidence="21">
        <text>(2E,6E)-farnesal + NAD(+) + H2O = (2E,6E)-farnesoate + NADH + 2 H(+)</text>
        <dbReference type="Rhea" id="RHEA:24216"/>
        <dbReference type="ChEBI" id="CHEBI:15377"/>
        <dbReference type="ChEBI" id="CHEBI:15378"/>
        <dbReference type="ChEBI" id="CHEBI:15894"/>
        <dbReference type="ChEBI" id="CHEBI:57540"/>
        <dbReference type="ChEBI" id="CHEBI:57945"/>
        <dbReference type="ChEBI" id="CHEBI:83276"/>
        <dbReference type="EC" id="1.2.1.94"/>
    </reaction>
</comment>
<reference evidence="36 37" key="1">
    <citation type="journal article" date="2021" name="Cell">
        <title>Tracing the genetic footprints of vertebrate landing in non-teleost ray-finned fishes.</title>
        <authorList>
            <person name="Bi X."/>
            <person name="Wang K."/>
            <person name="Yang L."/>
            <person name="Pan H."/>
            <person name="Jiang H."/>
            <person name="Wei Q."/>
            <person name="Fang M."/>
            <person name="Yu H."/>
            <person name="Zhu C."/>
            <person name="Cai Y."/>
            <person name="He Y."/>
            <person name="Gan X."/>
            <person name="Zeng H."/>
            <person name="Yu D."/>
            <person name="Zhu Y."/>
            <person name="Jiang H."/>
            <person name="Qiu Q."/>
            <person name="Yang H."/>
            <person name="Zhang Y.E."/>
            <person name="Wang W."/>
            <person name="Zhu M."/>
            <person name="He S."/>
            <person name="Zhang G."/>
        </authorList>
    </citation>
    <scope>NUCLEOTIDE SEQUENCE [LARGE SCALE GENOMIC DNA]</scope>
    <source>
        <strain evidence="36">Bchr_013</strain>
    </source>
</reference>
<feature type="non-terminal residue" evidence="36">
    <location>
        <position position="1"/>
    </location>
</feature>
<dbReference type="FunFam" id="3.40.605.10:FF:000004">
    <property type="entry name" value="Aldehyde dehydrogenase"/>
    <property type="match status" value="1"/>
</dbReference>
<evidence type="ECO:0000256" key="24">
    <source>
        <dbReference type="ARBA" id="ARBA00048607"/>
    </source>
</evidence>
<evidence type="ECO:0000256" key="30">
    <source>
        <dbReference type="ARBA" id="ARBA00049148"/>
    </source>
</evidence>
<comment type="catalytic activity">
    <reaction evidence="20">
        <text>heptanal + NAD(+) + H2O = heptanoate + NADH + 2 H(+)</text>
        <dbReference type="Rhea" id="RHEA:44108"/>
        <dbReference type="ChEBI" id="CHEBI:15377"/>
        <dbReference type="ChEBI" id="CHEBI:15378"/>
        <dbReference type="ChEBI" id="CHEBI:32362"/>
        <dbReference type="ChEBI" id="CHEBI:34787"/>
        <dbReference type="ChEBI" id="CHEBI:57540"/>
        <dbReference type="ChEBI" id="CHEBI:57945"/>
    </reaction>
</comment>
<evidence type="ECO:0000256" key="9">
    <source>
        <dbReference type="ARBA" id="ARBA00022848"/>
    </source>
</evidence>
<evidence type="ECO:0000256" key="11">
    <source>
        <dbReference type="ARBA" id="ARBA00023002"/>
    </source>
</evidence>
<evidence type="ECO:0000256" key="20">
    <source>
        <dbReference type="ARBA" id="ARBA00047531"/>
    </source>
</evidence>
<feature type="active site" evidence="32">
    <location>
        <position position="610"/>
    </location>
</feature>
<dbReference type="Gene3D" id="3.40.309.10">
    <property type="entry name" value="Aldehyde Dehydrogenase, Chain A, domain 2"/>
    <property type="match status" value="2"/>
</dbReference>
<evidence type="ECO:0000256" key="22">
    <source>
        <dbReference type="ARBA" id="ARBA00047959"/>
    </source>
</evidence>
<dbReference type="InterPro" id="IPR016163">
    <property type="entry name" value="Ald_DH_C"/>
</dbReference>
<evidence type="ECO:0000256" key="29">
    <source>
        <dbReference type="ARBA" id="ARBA00048972"/>
    </source>
</evidence>
<dbReference type="EMBL" id="JAATIS010005477">
    <property type="protein sequence ID" value="KAG2459541.1"/>
    <property type="molecule type" value="Genomic_DNA"/>
</dbReference>
<evidence type="ECO:0000256" key="10">
    <source>
        <dbReference type="ARBA" id="ARBA00022989"/>
    </source>
</evidence>
<evidence type="ECO:0000256" key="5">
    <source>
        <dbReference type="ARBA" id="ARBA00022553"/>
    </source>
</evidence>
<evidence type="ECO:0000256" key="23">
    <source>
        <dbReference type="ARBA" id="ARBA00048322"/>
    </source>
</evidence>
<evidence type="ECO:0000256" key="31">
    <source>
        <dbReference type="ARBA" id="ARBA00049194"/>
    </source>
</evidence>
<comment type="similarity">
    <text evidence="3 33">Belongs to the aldehyde dehydrogenase family.</text>
</comment>
<evidence type="ECO:0000256" key="13">
    <source>
        <dbReference type="ARBA" id="ARBA00023098"/>
    </source>
</evidence>
<keyword evidence="11 33" id="KW-0560">Oxidoreductase</keyword>
<dbReference type="InterPro" id="IPR016162">
    <property type="entry name" value="Ald_DH_N"/>
</dbReference>
<dbReference type="GO" id="GO:0004028">
    <property type="term" value="F:3-chloroallyl aldehyde dehydrogenase activity"/>
    <property type="evidence" value="ECO:0007669"/>
    <property type="project" value="TreeGrafter"/>
</dbReference>
<evidence type="ECO:0000256" key="21">
    <source>
        <dbReference type="ARBA" id="ARBA00047920"/>
    </source>
</evidence>
<dbReference type="GO" id="GO:0120553">
    <property type="term" value="F:farnesal dehydrogenase (NAD+) activity"/>
    <property type="evidence" value="ECO:0007669"/>
    <property type="project" value="UniProtKB-EC"/>
</dbReference>
<evidence type="ECO:0000256" key="28">
    <source>
        <dbReference type="ARBA" id="ARBA00048895"/>
    </source>
</evidence>
<evidence type="ECO:0000256" key="26">
    <source>
        <dbReference type="ARBA" id="ARBA00048806"/>
    </source>
</evidence>
<dbReference type="FunFam" id="3.40.309.10:FF:000034">
    <property type="entry name" value="Aldehyde dehydrogenase, dimeric NADP-preferring"/>
    <property type="match status" value="1"/>
</dbReference>
<evidence type="ECO:0000256" key="4">
    <source>
        <dbReference type="ARBA" id="ARBA00011738"/>
    </source>
</evidence>
<accession>A0A8X8BMI8</accession>
<comment type="subcellular location">
    <subcellularLocation>
        <location evidence="1">Endoplasmic reticulum membrane</location>
        <topology evidence="1">Single-pass membrane protein</topology>
        <orientation evidence="1">Cytoplasmic side</orientation>
    </subcellularLocation>
    <subcellularLocation>
        <location evidence="2">Microsome membrane</location>
    </subcellularLocation>
</comment>
<comment type="catalytic activity">
    <reaction evidence="28">
        <text>a fatty aldehyde + NAD(+) + H2O = a fatty acid + NADH + 2 H(+)</text>
        <dbReference type="Rhea" id="RHEA:49832"/>
        <dbReference type="ChEBI" id="CHEBI:15377"/>
        <dbReference type="ChEBI" id="CHEBI:15378"/>
        <dbReference type="ChEBI" id="CHEBI:28868"/>
        <dbReference type="ChEBI" id="CHEBI:35746"/>
        <dbReference type="ChEBI" id="CHEBI:57540"/>
        <dbReference type="ChEBI" id="CHEBI:57945"/>
    </reaction>
</comment>
<sequence length="778" mass="87161">MSRDVPCPKPRGKAPVDPGPISPWCKPPCPLSGAHTSAGCHWRGSRDTGSTYTLMKYSLWEKLKVPHEQLRESAKVKFFLADGRAHGAKGRVPMRFCLHETHWETEVYILKDDHLSMPLLLGMLLVSVGLTIHLSRLEYELPGDGVHRFGRRLKVIWFGLTCVITSQLVDEPSPVEKAILEQPELFSRCLGGGTLCGRTNWEFYGEDPKKSLDYGRIINQKHFKRLSSLLEGAKLAFGGECDEALCYIAPTVLTNVSPQDKLMQEEIFGPILPMLSVGGVDEAIQFINQREKPLALYVFSHNKKLIKRVIAETSSGGVTANDVLVHFSVNALPFGGVGNSGMGSYHGKHSFDRLSHLRACLVKSLSMESMNAVRYPPYSRKKLNWAKFFILKRVRMGWLTVSMEKQAVQRARAAFLTGRTKSLKFRAMQLKALQRMIKEKEQEISDALKLDIGRSQFDMHLLEMIGIDSEIKLALEELPKWSAPHAVEKTLLTVTDQVYIRSEPLGVVLIIGAWNYPVGLILQPLIGAIAAGNAAVIKPSEVSAHTAALLELLLPLYLDRELYPVVNGGVPETQELLKQRFDHIFYTGNCTVGRLVMEAASRYLTPVTLELGGKSPCYIDKNCDIHVACRRITWGKFVNCGQTCIAPDYVLCDSSIQRQVVEEIQLTLQEFYGEDPKFSPDYGRMINKHHFHRVMALMEGTTVALGGQSDEESRYIAPTVLVNVAPHSRVMQEEIFGPVLPLVCVQSVDEAIDFINQREKPLALYIFSEKQQVVFWCT</sequence>
<evidence type="ECO:0000256" key="33">
    <source>
        <dbReference type="RuleBase" id="RU003345"/>
    </source>
</evidence>
<protein>
    <recommendedName>
        <fullName evidence="17">Aldehyde dehydrogenase family 3 member A2</fullName>
        <ecNumber evidence="15">1.2.1.3</ecNumber>
        <ecNumber evidence="16">1.2.1.94</ecNumber>
    </recommendedName>
    <alternativeName>
        <fullName evidence="18">Fatty aldehyde dehydrogenase</fullName>
    </alternativeName>
</protein>
<evidence type="ECO:0000256" key="19">
    <source>
        <dbReference type="ARBA" id="ARBA00047498"/>
    </source>
</evidence>